<dbReference type="SUPFAM" id="SSF117396">
    <property type="entry name" value="TM1631-like"/>
    <property type="match status" value="1"/>
</dbReference>
<accession>A0ABT3I5V6</accession>
<sequence length="293" mass="33615">MNSEPLLRLGLAMWSQTQWKQSLYGDTPISVRLEKYAQIFNTVEGNTTFYALPKLATAMNWRDAVPDNFKFTFKLPKQITHDLQLQNSQSDLNHFFKVMNPLIEKTALWKIQLPAKFGPSSLPVLEDFLQQLPAHLHFGVEVRHQAFFSKGEAEKALNRLLIEHQCNRIIMDSRPLFAAVPNNSVLIDAQQKKPNVPVHPIATADQPVVRFIGQLDEEVNSVFFQKWCHKLAQWINEGKQPLVFIHTPDNVYAPELAVRLNEMLRATVGLNELPKINLIEQPFNHPNQLDLLL</sequence>
<dbReference type="PANTHER" id="PTHR30348:SF9">
    <property type="entry name" value="UPF0759 PROTEIN YECE"/>
    <property type="match status" value="1"/>
</dbReference>
<reference evidence="1" key="1">
    <citation type="submission" date="2022-10" db="EMBL/GenBank/DDBJ databases">
        <title>Shewanella flava sp. nov, isolated from the estuary of the Fenhe River into the Yellow River.</title>
        <authorList>
            <person name="Li Y."/>
        </authorList>
    </citation>
    <scope>NUCLEOTIDE SEQUENCE</scope>
    <source>
        <strain evidence="1">FYR11-62</strain>
    </source>
</reference>
<dbReference type="PANTHER" id="PTHR30348">
    <property type="entry name" value="UNCHARACTERIZED PROTEIN YECE"/>
    <property type="match status" value="1"/>
</dbReference>
<dbReference type="InterPro" id="IPR036520">
    <property type="entry name" value="UPF0759_sf"/>
</dbReference>
<dbReference type="Pfam" id="PF01904">
    <property type="entry name" value="DUF72"/>
    <property type="match status" value="1"/>
</dbReference>
<dbReference type="Gene3D" id="3.20.20.410">
    <property type="entry name" value="Protein of unknown function UPF0759"/>
    <property type="match status" value="1"/>
</dbReference>
<name>A0ABT3I5V6_9GAMM</name>
<proteinExistence type="predicted"/>
<comment type="caution">
    <text evidence="1">The sequence shown here is derived from an EMBL/GenBank/DDBJ whole genome shotgun (WGS) entry which is preliminary data.</text>
</comment>
<organism evidence="1 2">
    <name type="scientific">Shewanella subflava</name>
    <dbReference type="NCBI Taxonomy" id="2986476"/>
    <lineage>
        <taxon>Bacteria</taxon>
        <taxon>Pseudomonadati</taxon>
        <taxon>Pseudomonadota</taxon>
        <taxon>Gammaproteobacteria</taxon>
        <taxon>Alteromonadales</taxon>
        <taxon>Shewanellaceae</taxon>
        <taxon>Shewanella</taxon>
    </lineage>
</organism>
<evidence type="ECO:0000313" key="1">
    <source>
        <dbReference type="EMBL" id="MCW3171454.1"/>
    </source>
</evidence>
<dbReference type="Proteomes" id="UP001163714">
    <property type="component" value="Unassembled WGS sequence"/>
</dbReference>
<dbReference type="RefSeq" id="WP_264724963.1">
    <property type="nucleotide sequence ID" value="NZ_JAPDMX010000003.1"/>
</dbReference>
<keyword evidence="2" id="KW-1185">Reference proteome</keyword>
<dbReference type="EMBL" id="JAPDMX010000003">
    <property type="protein sequence ID" value="MCW3171454.1"/>
    <property type="molecule type" value="Genomic_DNA"/>
</dbReference>
<gene>
    <name evidence="1" type="ORF">OHT75_03040</name>
</gene>
<protein>
    <submittedName>
        <fullName evidence="1">DUF72 domain-containing protein</fullName>
    </submittedName>
</protein>
<dbReference type="InterPro" id="IPR002763">
    <property type="entry name" value="DUF72"/>
</dbReference>
<evidence type="ECO:0000313" key="2">
    <source>
        <dbReference type="Proteomes" id="UP001163714"/>
    </source>
</evidence>